<organism evidence="1">
    <name type="scientific">Triticum urartu</name>
    <name type="common">Red wild einkorn</name>
    <name type="synonym">Crithodium urartu</name>
    <dbReference type="NCBI Taxonomy" id="4572"/>
    <lineage>
        <taxon>Eukaryota</taxon>
        <taxon>Viridiplantae</taxon>
        <taxon>Streptophyta</taxon>
        <taxon>Embryophyta</taxon>
        <taxon>Tracheophyta</taxon>
        <taxon>Spermatophyta</taxon>
        <taxon>Magnoliopsida</taxon>
        <taxon>Liliopsida</taxon>
        <taxon>Poales</taxon>
        <taxon>Poaceae</taxon>
        <taxon>BOP clade</taxon>
        <taxon>Pooideae</taxon>
        <taxon>Triticodae</taxon>
        <taxon>Triticeae</taxon>
        <taxon>Triticinae</taxon>
        <taxon>Triticum</taxon>
    </lineage>
</organism>
<evidence type="ECO:0000313" key="1">
    <source>
        <dbReference type="EMBL" id="EMS45063.1"/>
    </source>
</evidence>
<sequence>MRLVTIIALLETTCEHSRDLISSHFCLSSFQTSSSTRRHIFFPNTSPSFFCSASISVNSHLFNVTTWIIDRIISSKTNLSETQTHMTNSK</sequence>
<reference evidence="1" key="1">
    <citation type="journal article" date="2013" name="Nature">
        <title>Draft genome of the wheat A-genome progenitor Triticum urartu.</title>
        <authorList>
            <person name="Ling H.Q."/>
            <person name="Zhao S."/>
            <person name="Liu D."/>
            <person name="Wang J."/>
            <person name="Sun H."/>
            <person name="Zhang C."/>
            <person name="Fan H."/>
            <person name="Li D."/>
            <person name="Dong L."/>
            <person name="Tao Y."/>
            <person name="Gao C."/>
            <person name="Wu H."/>
            <person name="Li Y."/>
            <person name="Cui Y."/>
            <person name="Guo X."/>
            <person name="Zheng S."/>
            <person name="Wang B."/>
            <person name="Yu K."/>
            <person name="Liang Q."/>
            <person name="Yang W."/>
            <person name="Lou X."/>
            <person name="Chen J."/>
            <person name="Feng M."/>
            <person name="Jian J."/>
            <person name="Zhang X."/>
            <person name="Luo G."/>
            <person name="Jiang Y."/>
            <person name="Liu J."/>
            <person name="Wang Z."/>
            <person name="Sha Y."/>
            <person name="Zhang B."/>
            <person name="Wu H."/>
            <person name="Tang D."/>
            <person name="Shen Q."/>
            <person name="Xue P."/>
            <person name="Zou S."/>
            <person name="Wang X."/>
            <person name="Liu X."/>
            <person name="Wang F."/>
            <person name="Yang Y."/>
            <person name="An X."/>
            <person name="Dong Z."/>
            <person name="Zhang K."/>
            <person name="Zhang X."/>
            <person name="Luo M.C."/>
            <person name="Dvorak J."/>
            <person name="Tong Y."/>
            <person name="Wang J."/>
            <person name="Yang H."/>
            <person name="Li Z."/>
            <person name="Wang D."/>
            <person name="Zhang A."/>
            <person name="Wang J."/>
        </authorList>
    </citation>
    <scope>NUCLEOTIDE SEQUENCE</scope>
</reference>
<dbReference type="AlphaFoldDB" id="M7Y5H7"/>
<name>M7Y5H7_TRIUA</name>
<proteinExistence type="predicted"/>
<protein>
    <submittedName>
        <fullName evidence="1">Uncharacterized protein</fullName>
    </submittedName>
</protein>
<gene>
    <name evidence="1" type="ORF">TRIUR3_20857</name>
</gene>
<accession>M7Y5H7</accession>
<dbReference type="EMBL" id="KD291242">
    <property type="protein sequence ID" value="EMS45063.1"/>
    <property type="molecule type" value="Genomic_DNA"/>
</dbReference>